<dbReference type="Proteomes" id="UP001589836">
    <property type="component" value="Unassembled WGS sequence"/>
</dbReference>
<name>A0ABV6LKU2_9BACI</name>
<dbReference type="InterPro" id="IPR011042">
    <property type="entry name" value="6-blade_b-propeller_TolB-like"/>
</dbReference>
<evidence type="ECO:0000256" key="1">
    <source>
        <dbReference type="ARBA" id="ARBA00009820"/>
    </source>
</evidence>
<evidence type="ECO:0000313" key="2">
    <source>
        <dbReference type="EMBL" id="MFC0522932.1"/>
    </source>
</evidence>
<sequence>MSLRSKNLLFLFTIIIVTSLVYLTGTLADGPPKENGYGPNPSLSSDGESIAFTYTKEDEMALYKAPSTGGQAELLFKAEKKESFTNPVFLPNASTLLFLKEFQTEDTPYKQLMQFDIDQKQVVPLMEKDEYINDVVISADGQYIFYSKANTYKENNEGKPMPDQFDIYRMDLETKDTKKITDKKALTLSSLSLSEDRKKLLYSTYYNSKDVLYLINLQTNKEQRITPEASYETAAAQGPILGTPTISPNGRTIVFMDVANTKESGTYEYELFSMQNNGDNVQQITRFHSNASSPAFFPNGDELLITVNENFAKGDPEYEYWKISKDGKERQRIILTIP</sequence>
<gene>
    <name evidence="2" type="ORF">ACFFGV_04915</name>
</gene>
<dbReference type="PANTHER" id="PTHR36842:SF1">
    <property type="entry name" value="PROTEIN TOLB"/>
    <property type="match status" value="1"/>
</dbReference>
<dbReference type="PANTHER" id="PTHR36842">
    <property type="entry name" value="PROTEIN TOLB HOMOLOG"/>
    <property type="match status" value="1"/>
</dbReference>
<protein>
    <submittedName>
        <fullName evidence="2">TolB family protein</fullName>
    </submittedName>
</protein>
<comment type="similarity">
    <text evidence="1">Belongs to the TolB family.</text>
</comment>
<comment type="caution">
    <text evidence="2">The sequence shown here is derived from an EMBL/GenBank/DDBJ whole genome shotgun (WGS) entry which is preliminary data.</text>
</comment>
<reference evidence="2 3" key="1">
    <citation type="submission" date="2024-09" db="EMBL/GenBank/DDBJ databases">
        <authorList>
            <person name="Sun Q."/>
            <person name="Mori K."/>
        </authorList>
    </citation>
    <scope>NUCLEOTIDE SEQUENCE [LARGE SCALE GENOMIC DNA]</scope>
    <source>
        <strain evidence="2 3">NCAIM B.02529</strain>
    </source>
</reference>
<keyword evidence="3" id="KW-1185">Reference proteome</keyword>
<dbReference type="Pfam" id="PF07676">
    <property type="entry name" value="PD40"/>
    <property type="match status" value="2"/>
</dbReference>
<dbReference type="EMBL" id="JBHLTP010000003">
    <property type="protein sequence ID" value="MFC0522932.1"/>
    <property type="molecule type" value="Genomic_DNA"/>
</dbReference>
<dbReference type="SUPFAM" id="SSF82171">
    <property type="entry name" value="DPP6 N-terminal domain-like"/>
    <property type="match status" value="1"/>
</dbReference>
<organism evidence="2 3">
    <name type="scientific">Pontibacillus salicampi</name>
    <dbReference type="NCBI Taxonomy" id="1449801"/>
    <lineage>
        <taxon>Bacteria</taxon>
        <taxon>Bacillati</taxon>
        <taxon>Bacillota</taxon>
        <taxon>Bacilli</taxon>
        <taxon>Bacillales</taxon>
        <taxon>Bacillaceae</taxon>
        <taxon>Pontibacillus</taxon>
    </lineage>
</organism>
<proteinExistence type="inferred from homology"/>
<accession>A0ABV6LKU2</accession>
<dbReference type="RefSeq" id="WP_377345454.1">
    <property type="nucleotide sequence ID" value="NZ_JBHLTP010000003.1"/>
</dbReference>
<dbReference type="InterPro" id="IPR011659">
    <property type="entry name" value="WD40"/>
</dbReference>
<evidence type="ECO:0000313" key="3">
    <source>
        <dbReference type="Proteomes" id="UP001589836"/>
    </source>
</evidence>
<dbReference type="Gene3D" id="2.120.10.30">
    <property type="entry name" value="TolB, C-terminal domain"/>
    <property type="match status" value="2"/>
</dbReference>